<keyword evidence="4" id="KW-0862">Zinc</keyword>
<keyword evidence="8" id="KW-1185">Reference proteome</keyword>
<dbReference type="OrthoDB" id="550424at2759"/>
<proteinExistence type="predicted"/>
<dbReference type="CDD" id="cd10747">
    <property type="entry name" value="DnaJ_C"/>
    <property type="match status" value="1"/>
</dbReference>
<dbReference type="Gene3D" id="1.10.287.110">
    <property type="entry name" value="DnaJ domain"/>
    <property type="match status" value="1"/>
</dbReference>
<keyword evidence="5" id="KW-0143">Chaperone</keyword>
<dbReference type="AlphaFoldDB" id="C1N0Q2"/>
<dbReference type="FunFam" id="2.60.260.20:FF:000003">
    <property type="entry name" value="DnaJ subfamily A member 2"/>
    <property type="match status" value="1"/>
</dbReference>
<name>C1N0Q2_MICPC</name>
<evidence type="ECO:0000256" key="1">
    <source>
        <dbReference type="ARBA" id="ARBA00022723"/>
    </source>
</evidence>
<dbReference type="eggNOG" id="KOG0714">
    <property type="taxonomic scope" value="Eukaryota"/>
</dbReference>
<dbReference type="CDD" id="cd06257">
    <property type="entry name" value="DnaJ"/>
    <property type="match status" value="1"/>
</dbReference>
<dbReference type="KEGG" id="mpp:MICPUCDRAFT_28590"/>
<feature type="domain" description="J" evidence="6">
    <location>
        <begin position="4"/>
        <end position="69"/>
    </location>
</feature>
<sequence>MARDYYALLGVAKDADDAALKKAYRKMAMRWHPDKNKGSAEAEKKFKDISEAYDVLSDSNKRAVYDKYGEEGLKAGFQPGTPEGAPDGGGARYTFSNDDATRIFEQFFGGMGGMGGVGGMGGDDAGSASGMGGMGGGMPGMASMFGGMGGGGPGGGVRSTRGPPQCTVSRLPLSLEDLYSGCKKKLKITRRVNDATATNVPEGQAAMREVAEIVTVDVKPGYKAGTKLTYAGKGSEDPGRPGRASDLVIELDEKKHSTFERRGDDLVYRCAISLQQALCGFKLTLGGIDGAPVVVKVDDGRVISPGSAVKIQGRGMPSRKRPGERGDVVVEFAKIEFPNRVSPAQRNALKAAFKVT</sequence>
<dbReference type="PANTHER" id="PTHR24078:SF553">
    <property type="entry name" value="DNAJ HOMOLOG SUBFAMILY B MEMBER 5"/>
    <property type="match status" value="1"/>
</dbReference>
<dbReference type="PRINTS" id="PR00625">
    <property type="entry name" value="JDOMAIN"/>
</dbReference>
<dbReference type="GO" id="GO:0051082">
    <property type="term" value="F:unfolded protein binding"/>
    <property type="evidence" value="ECO:0007669"/>
    <property type="project" value="InterPro"/>
</dbReference>
<evidence type="ECO:0000256" key="5">
    <source>
        <dbReference type="ARBA" id="ARBA00023186"/>
    </source>
</evidence>
<reference evidence="7 8" key="1">
    <citation type="journal article" date="2009" name="Science">
        <title>Green evolution and dynamic adaptations revealed by genomes of the marine picoeukaryotes Micromonas.</title>
        <authorList>
            <person name="Worden A.Z."/>
            <person name="Lee J.H."/>
            <person name="Mock T."/>
            <person name="Rouze P."/>
            <person name="Simmons M.P."/>
            <person name="Aerts A.L."/>
            <person name="Allen A.E."/>
            <person name="Cuvelier M.L."/>
            <person name="Derelle E."/>
            <person name="Everett M.V."/>
            <person name="Foulon E."/>
            <person name="Grimwood J."/>
            <person name="Gundlach H."/>
            <person name="Henrissat B."/>
            <person name="Napoli C."/>
            <person name="McDonald S.M."/>
            <person name="Parker M.S."/>
            <person name="Rombauts S."/>
            <person name="Salamov A."/>
            <person name="Von Dassow P."/>
            <person name="Badger J.H."/>
            <person name="Coutinho P.M."/>
            <person name="Demir E."/>
            <person name="Dubchak I."/>
            <person name="Gentemann C."/>
            <person name="Eikrem W."/>
            <person name="Gready J.E."/>
            <person name="John U."/>
            <person name="Lanier W."/>
            <person name="Lindquist E.A."/>
            <person name="Lucas S."/>
            <person name="Mayer K.F."/>
            <person name="Moreau H."/>
            <person name="Not F."/>
            <person name="Otillar R."/>
            <person name="Panaud O."/>
            <person name="Pangilinan J."/>
            <person name="Paulsen I."/>
            <person name="Piegu B."/>
            <person name="Poliakov A."/>
            <person name="Robbens S."/>
            <person name="Schmutz J."/>
            <person name="Toulza E."/>
            <person name="Wyss T."/>
            <person name="Zelensky A."/>
            <person name="Zhou K."/>
            <person name="Armbrust E.V."/>
            <person name="Bhattacharya D."/>
            <person name="Goodenough U.W."/>
            <person name="Van de Peer Y."/>
            <person name="Grigoriev I.V."/>
        </authorList>
    </citation>
    <scope>NUCLEOTIDE SEQUENCE [LARGE SCALE GENOMIC DNA]</scope>
    <source>
        <strain evidence="7 8">CCMP1545</strain>
    </source>
</reference>
<dbReference type="SMART" id="SM00271">
    <property type="entry name" value="DnaJ"/>
    <property type="match status" value="1"/>
</dbReference>
<dbReference type="InterPro" id="IPR008971">
    <property type="entry name" value="HSP40/DnaJ_pept-bd"/>
</dbReference>
<dbReference type="PROSITE" id="PS00636">
    <property type="entry name" value="DNAJ_1"/>
    <property type="match status" value="1"/>
</dbReference>
<dbReference type="PANTHER" id="PTHR24078">
    <property type="entry name" value="DNAJ HOMOLOG SUBFAMILY C MEMBER"/>
    <property type="match status" value="1"/>
</dbReference>
<evidence type="ECO:0000256" key="2">
    <source>
        <dbReference type="ARBA" id="ARBA00022737"/>
    </source>
</evidence>
<dbReference type="Pfam" id="PF01556">
    <property type="entry name" value="DnaJ_C"/>
    <property type="match status" value="1"/>
</dbReference>
<dbReference type="STRING" id="564608.C1N0Q2"/>
<keyword evidence="2" id="KW-0677">Repeat</keyword>
<evidence type="ECO:0000259" key="6">
    <source>
        <dbReference type="PROSITE" id="PS50076"/>
    </source>
</evidence>
<dbReference type="InterPro" id="IPR018253">
    <property type="entry name" value="DnaJ_domain_CS"/>
</dbReference>
<dbReference type="InterPro" id="IPR002939">
    <property type="entry name" value="DnaJ_C"/>
</dbReference>
<dbReference type="GO" id="GO:0008270">
    <property type="term" value="F:zinc ion binding"/>
    <property type="evidence" value="ECO:0007669"/>
    <property type="project" value="UniProtKB-KW"/>
</dbReference>
<dbReference type="GeneID" id="9686870"/>
<evidence type="ECO:0000313" key="8">
    <source>
        <dbReference type="Proteomes" id="UP000001876"/>
    </source>
</evidence>
<dbReference type="InterPro" id="IPR051339">
    <property type="entry name" value="DnaJ_subfamily_B"/>
</dbReference>
<dbReference type="GO" id="GO:0005829">
    <property type="term" value="C:cytosol"/>
    <property type="evidence" value="ECO:0007669"/>
    <property type="project" value="TreeGrafter"/>
</dbReference>
<dbReference type="PROSITE" id="PS50076">
    <property type="entry name" value="DNAJ_2"/>
    <property type="match status" value="1"/>
</dbReference>
<dbReference type="SUPFAM" id="SSF46565">
    <property type="entry name" value="Chaperone J-domain"/>
    <property type="match status" value="1"/>
</dbReference>
<gene>
    <name evidence="7" type="ORF">MICPUCDRAFT_28590</name>
</gene>
<protein>
    <submittedName>
        <fullName evidence="7">Predicted protein</fullName>
    </submittedName>
</protein>
<dbReference type="RefSeq" id="XP_003061679.1">
    <property type="nucleotide sequence ID" value="XM_003061633.1"/>
</dbReference>
<dbReference type="InterPro" id="IPR001623">
    <property type="entry name" value="DnaJ_domain"/>
</dbReference>
<dbReference type="Gene3D" id="2.60.260.20">
    <property type="entry name" value="Urease metallochaperone UreE, N-terminal domain"/>
    <property type="match status" value="2"/>
</dbReference>
<organism evidence="8">
    <name type="scientific">Micromonas pusilla (strain CCMP1545)</name>
    <name type="common">Picoplanktonic green alga</name>
    <dbReference type="NCBI Taxonomy" id="564608"/>
    <lineage>
        <taxon>Eukaryota</taxon>
        <taxon>Viridiplantae</taxon>
        <taxon>Chlorophyta</taxon>
        <taxon>Mamiellophyceae</taxon>
        <taxon>Mamiellales</taxon>
        <taxon>Mamiellaceae</taxon>
        <taxon>Micromonas</taxon>
    </lineage>
</organism>
<accession>C1N0Q2</accession>
<evidence type="ECO:0000256" key="4">
    <source>
        <dbReference type="ARBA" id="ARBA00022833"/>
    </source>
</evidence>
<evidence type="ECO:0000313" key="7">
    <source>
        <dbReference type="EMBL" id="EEH54309.1"/>
    </source>
</evidence>
<keyword evidence="3" id="KW-0863">Zinc-finger</keyword>
<dbReference type="OMA" id="NHSARDD"/>
<dbReference type="EMBL" id="GG663744">
    <property type="protein sequence ID" value="EEH54309.1"/>
    <property type="molecule type" value="Genomic_DNA"/>
</dbReference>
<dbReference type="Pfam" id="PF00226">
    <property type="entry name" value="DnaJ"/>
    <property type="match status" value="1"/>
</dbReference>
<evidence type="ECO:0000256" key="3">
    <source>
        <dbReference type="ARBA" id="ARBA00022771"/>
    </source>
</evidence>
<dbReference type="GO" id="GO:0051087">
    <property type="term" value="F:protein-folding chaperone binding"/>
    <property type="evidence" value="ECO:0007669"/>
    <property type="project" value="TreeGrafter"/>
</dbReference>
<keyword evidence="1" id="KW-0479">Metal-binding</keyword>
<dbReference type="InterPro" id="IPR036869">
    <property type="entry name" value="J_dom_sf"/>
</dbReference>
<dbReference type="SUPFAM" id="SSF49493">
    <property type="entry name" value="HSP40/DnaJ peptide-binding domain"/>
    <property type="match status" value="2"/>
</dbReference>
<dbReference type="GO" id="GO:0006457">
    <property type="term" value="P:protein folding"/>
    <property type="evidence" value="ECO:0007669"/>
    <property type="project" value="InterPro"/>
</dbReference>
<dbReference type="Proteomes" id="UP000001876">
    <property type="component" value="Unassembled WGS sequence"/>
</dbReference>